<dbReference type="FunFam" id="3.20.20.70:FF:000154">
    <property type="entry name" value="Probable nitronate monooxygenase"/>
    <property type="match status" value="1"/>
</dbReference>
<keyword evidence="10 14" id="KW-0503">Monooxygenase</keyword>
<evidence type="ECO:0000256" key="9">
    <source>
        <dbReference type="ARBA" id="ARBA00023002"/>
    </source>
</evidence>
<dbReference type="GO" id="GO:0000166">
    <property type="term" value="F:nucleotide binding"/>
    <property type="evidence" value="ECO:0007669"/>
    <property type="project" value="UniProtKB-KW"/>
</dbReference>
<sequence>MKPDIKEILSIKYPIIQAPMAGGITTTELVASVSNAGGLGMIGAGYMSASQLQAQIKEVKLQTSNPFGVNLFIPNQFENSAQKNAEAENLLKQIEDELNITDKYVDLPAFKEERERFYNQLQILIEEKVPICSFTFGLPEKGISDNLKKHGILLIGTATTVKEAQLNEKSGMDAVVVQGMEAGGHRGSFTLEGEEKLIGLMSLIPQAADHVTIPVIAAGGIMDRRGYLASFSLGAQAVQMGTAFLSCKESGAHLLHKKAILNASDQDTVLTASFSGKQARGIHNRFISLLQKHEDNLPDYPIQNSLTKKIRAASAAQGTSEYMSLWSGQSPMLAKDQTVKELINNLIR</sequence>
<evidence type="ECO:0000256" key="5">
    <source>
        <dbReference type="ARBA" id="ARBA00022575"/>
    </source>
</evidence>
<organism evidence="14 15">
    <name type="scientific">Metabacillus arenae</name>
    <dbReference type="NCBI Taxonomy" id="2771434"/>
    <lineage>
        <taxon>Bacteria</taxon>
        <taxon>Bacillati</taxon>
        <taxon>Bacillota</taxon>
        <taxon>Bacilli</taxon>
        <taxon>Bacillales</taxon>
        <taxon>Bacillaceae</taxon>
        <taxon>Metabacillus</taxon>
    </lineage>
</organism>
<dbReference type="CDD" id="cd04730">
    <property type="entry name" value="NPD_like"/>
    <property type="match status" value="1"/>
</dbReference>
<accession>A0A926NJJ2</accession>
<evidence type="ECO:0000256" key="13">
    <source>
        <dbReference type="SAM" id="Coils"/>
    </source>
</evidence>
<keyword evidence="7" id="KW-0288">FMN</keyword>
<evidence type="ECO:0000256" key="11">
    <source>
        <dbReference type="ARBA" id="ARBA00031155"/>
    </source>
</evidence>
<comment type="caution">
    <text evidence="14">The sequence shown here is derived from an EMBL/GenBank/DDBJ whole genome shotgun (WGS) entry which is preliminary data.</text>
</comment>
<name>A0A926NJJ2_9BACI</name>
<evidence type="ECO:0000256" key="4">
    <source>
        <dbReference type="ARBA" id="ARBA00013457"/>
    </source>
</evidence>
<reference evidence="14" key="1">
    <citation type="submission" date="2020-09" db="EMBL/GenBank/DDBJ databases">
        <title>A novel bacterium of genus Bacillus, isolated from South China Sea.</title>
        <authorList>
            <person name="Huang H."/>
            <person name="Mo K."/>
            <person name="Hu Y."/>
        </authorList>
    </citation>
    <scope>NUCLEOTIDE SEQUENCE</scope>
    <source>
        <strain evidence="14">IB182487</strain>
    </source>
</reference>
<gene>
    <name evidence="14" type="ORF">IC621_18635</name>
</gene>
<evidence type="ECO:0000313" key="14">
    <source>
        <dbReference type="EMBL" id="MBD1382240.1"/>
    </source>
</evidence>
<evidence type="ECO:0000256" key="8">
    <source>
        <dbReference type="ARBA" id="ARBA00022741"/>
    </source>
</evidence>
<keyword evidence="6" id="KW-0285">Flavoprotein</keyword>
<evidence type="ECO:0000256" key="10">
    <source>
        <dbReference type="ARBA" id="ARBA00023033"/>
    </source>
</evidence>
<keyword evidence="5" id="KW-0216">Detoxification</keyword>
<evidence type="ECO:0000256" key="6">
    <source>
        <dbReference type="ARBA" id="ARBA00022630"/>
    </source>
</evidence>
<dbReference type="InterPro" id="IPR013785">
    <property type="entry name" value="Aldolase_TIM"/>
</dbReference>
<feature type="coiled-coil region" evidence="13">
    <location>
        <begin position="77"/>
        <end position="104"/>
    </location>
</feature>
<dbReference type="PANTHER" id="PTHR42747:SF3">
    <property type="entry name" value="NITRONATE MONOOXYGENASE-RELATED"/>
    <property type="match status" value="1"/>
</dbReference>
<dbReference type="GO" id="GO:0009636">
    <property type="term" value="P:response to toxic substance"/>
    <property type="evidence" value="ECO:0007669"/>
    <property type="project" value="UniProtKB-KW"/>
</dbReference>
<keyword evidence="9" id="KW-0560">Oxidoreductase</keyword>
<evidence type="ECO:0000256" key="12">
    <source>
        <dbReference type="ARBA" id="ARBA00049401"/>
    </source>
</evidence>
<proteinExistence type="inferred from homology"/>
<comment type="function">
    <text evidence="2">Nitronate monooxygenase that uses molecular oxygen to catalyze the oxidative denitrification of alkyl nitronates. Acts on propionate 3-nitronate (P3N), the presumed physiological substrate. Probably functions in the detoxification of P3N, a metabolic poison produced by plants and fungi as a defense mechanism.</text>
</comment>
<comment type="cofactor">
    <cofactor evidence="1">
        <name>FMN</name>
        <dbReference type="ChEBI" id="CHEBI:58210"/>
    </cofactor>
</comment>
<keyword evidence="15" id="KW-1185">Reference proteome</keyword>
<evidence type="ECO:0000313" key="15">
    <source>
        <dbReference type="Proteomes" id="UP000626844"/>
    </source>
</evidence>
<dbReference type="Gene3D" id="3.20.20.70">
    <property type="entry name" value="Aldolase class I"/>
    <property type="match status" value="1"/>
</dbReference>
<evidence type="ECO:0000256" key="7">
    <source>
        <dbReference type="ARBA" id="ARBA00022643"/>
    </source>
</evidence>
<comment type="catalytic activity">
    <reaction evidence="12">
        <text>3 propionate 3-nitronate + 3 O2 + H2O = 3 3-oxopropanoate + 2 nitrate + nitrite + H2O2 + 3 H(+)</text>
        <dbReference type="Rhea" id="RHEA:57332"/>
        <dbReference type="ChEBI" id="CHEBI:15377"/>
        <dbReference type="ChEBI" id="CHEBI:15378"/>
        <dbReference type="ChEBI" id="CHEBI:15379"/>
        <dbReference type="ChEBI" id="CHEBI:16240"/>
        <dbReference type="ChEBI" id="CHEBI:16301"/>
        <dbReference type="ChEBI" id="CHEBI:17632"/>
        <dbReference type="ChEBI" id="CHEBI:33190"/>
        <dbReference type="ChEBI" id="CHEBI:136067"/>
    </reaction>
</comment>
<protein>
    <recommendedName>
        <fullName evidence="4">Probable nitronate monooxygenase</fullName>
    </recommendedName>
    <alternativeName>
        <fullName evidence="11">Propionate 3-nitronate monooxygenase</fullName>
    </alternativeName>
</protein>
<dbReference type="InterPro" id="IPR004136">
    <property type="entry name" value="NMO"/>
</dbReference>
<dbReference type="EMBL" id="JACXAI010000027">
    <property type="protein sequence ID" value="MBD1382240.1"/>
    <property type="molecule type" value="Genomic_DNA"/>
</dbReference>
<keyword evidence="13" id="KW-0175">Coiled coil</keyword>
<dbReference type="Pfam" id="PF03060">
    <property type="entry name" value="NMO"/>
    <property type="match status" value="1"/>
</dbReference>
<keyword evidence="8" id="KW-0547">Nucleotide-binding</keyword>
<comment type="similarity">
    <text evidence="3">Belongs to the nitronate monooxygenase family. NMO class I subfamily.</text>
</comment>
<evidence type="ECO:0000256" key="2">
    <source>
        <dbReference type="ARBA" id="ARBA00003535"/>
    </source>
</evidence>
<evidence type="ECO:0000256" key="3">
    <source>
        <dbReference type="ARBA" id="ARBA00009881"/>
    </source>
</evidence>
<dbReference type="PANTHER" id="PTHR42747">
    <property type="entry name" value="NITRONATE MONOOXYGENASE-RELATED"/>
    <property type="match status" value="1"/>
</dbReference>
<dbReference type="SUPFAM" id="SSF51412">
    <property type="entry name" value="Inosine monophosphate dehydrogenase (IMPDH)"/>
    <property type="match status" value="1"/>
</dbReference>
<dbReference type="AlphaFoldDB" id="A0A926NJJ2"/>
<evidence type="ECO:0000256" key="1">
    <source>
        <dbReference type="ARBA" id="ARBA00001917"/>
    </source>
</evidence>
<dbReference type="RefSeq" id="WP_191160239.1">
    <property type="nucleotide sequence ID" value="NZ_JACXAI010000027.1"/>
</dbReference>
<dbReference type="Proteomes" id="UP000626844">
    <property type="component" value="Unassembled WGS sequence"/>
</dbReference>
<dbReference type="GO" id="GO:0018580">
    <property type="term" value="F:nitronate monooxygenase activity"/>
    <property type="evidence" value="ECO:0007669"/>
    <property type="project" value="InterPro"/>
</dbReference>